<keyword evidence="6 10" id="KW-0819">tRNA processing</keyword>
<evidence type="ECO:0000313" key="14">
    <source>
        <dbReference type="Proteomes" id="UP000246483"/>
    </source>
</evidence>
<dbReference type="EC" id="1.5.-.-" evidence="10"/>
<dbReference type="GO" id="GO:0050660">
    <property type="term" value="F:flavin adenine dinucleotide binding"/>
    <property type="evidence" value="ECO:0007669"/>
    <property type="project" value="UniProtKB-UniRule"/>
</dbReference>
<comment type="cofactor">
    <cofactor evidence="10">
        <name>FAD</name>
        <dbReference type="ChEBI" id="CHEBI:57692"/>
    </cofactor>
</comment>
<dbReference type="Gene3D" id="3.50.50.60">
    <property type="entry name" value="FAD/NAD(P)-binding domain"/>
    <property type="match status" value="1"/>
</dbReference>
<accession>A0A317RC36</accession>
<organism evidence="13 14">
    <name type="scientific">Melaminivora alkalimesophila</name>
    <dbReference type="NCBI Taxonomy" id="1165852"/>
    <lineage>
        <taxon>Bacteria</taxon>
        <taxon>Pseudomonadati</taxon>
        <taxon>Pseudomonadota</taxon>
        <taxon>Betaproteobacteria</taxon>
        <taxon>Burkholderiales</taxon>
        <taxon>Comamonadaceae</taxon>
        <taxon>Melaminivora</taxon>
    </lineage>
</organism>
<dbReference type="PANTHER" id="PTHR13847">
    <property type="entry name" value="SARCOSINE DEHYDROGENASE-RELATED"/>
    <property type="match status" value="1"/>
</dbReference>
<keyword evidence="14" id="KW-1185">Reference proteome</keyword>
<evidence type="ECO:0000256" key="7">
    <source>
        <dbReference type="ARBA" id="ARBA00022827"/>
    </source>
</evidence>
<keyword evidence="8 10" id="KW-0560">Oxidoreductase</keyword>
<dbReference type="InterPro" id="IPR036188">
    <property type="entry name" value="FAD/NAD-bd_sf"/>
</dbReference>
<dbReference type="GO" id="GO:0005737">
    <property type="term" value="C:cytoplasm"/>
    <property type="evidence" value="ECO:0007669"/>
    <property type="project" value="UniProtKB-SubCell"/>
</dbReference>
<comment type="similarity">
    <text evidence="10">In the N-terminal section; belongs to the methyltransferase superfamily. tRNA (mnm(5)s(2)U34)-methyltransferase family.</text>
</comment>
<dbReference type="Proteomes" id="UP000246483">
    <property type="component" value="Unassembled WGS sequence"/>
</dbReference>
<feature type="region of interest" description="FAD-dependent cmnm(5)s(2)U34 oxidoreductase" evidence="10">
    <location>
        <begin position="258"/>
        <end position="638"/>
    </location>
</feature>
<protein>
    <recommendedName>
        <fullName evidence="10">tRNA 5-methylaminomethyl-2-thiouridine biosynthesis bifunctional protein MnmC</fullName>
        <shortName evidence="10">tRNA mnm(5)s(2)U biosynthesis bifunctional protein</shortName>
    </recommendedName>
    <domain>
        <recommendedName>
            <fullName evidence="10">tRNA (mnm(5)s(2)U34)-methyltransferase</fullName>
            <ecNumber evidence="10">2.1.1.61</ecNumber>
        </recommendedName>
    </domain>
    <domain>
        <recommendedName>
            <fullName evidence="10">FAD-dependent cmnm(5)s(2)U34 oxidoreductase</fullName>
            <ecNumber evidence="10">1.5.-.-</ecNumber>
        </recommendedName>
    </domain>
</protein>
<feature type="domain" description="FAD dependent oxidoreductase" evidence="11">
    <location>
        <begin position="256"/>
        <end position="614"/>
    </location>
</feature>
<evidence type="ECO:0000256" key="3">
    <source>
        <dbReference type="ARBA" id="ARBA00022630"/>
    </source>
</evidence>
<dbReference type="InterPro" id="IPR017610">
    <property type="entry name" value="tRNA_S-uridine_synth_MnmC_C"/>
</dbReference>
<gene>
    <name evidence="10" type="primary">mnmC</name>
    <name evidence="13" type="ORF">DFR36_10544</name>
</gene>
<keyword evidence="5 10" id="KW-0949">S-adenosyl-L-methionine</keyword>
<comment type="catalytic activity">
    <reaction evidence="10">
        <text>5-aminomethyl-2-thiouridine(34) in tRNA + S-adenosyl-L-methionine = 5-methylaminomethyl-2-thiouridine(34) in tRNA + S-adenosyl-L-homocysteine + H(+)</text>
        <dbReference type="Rhea" id="RHEA:19569"/>
        <dbReference type="Rhea" id="RHEA-COMP:10195"/>
        <dbReference type="Rhea" id="RHEA-COMP:10197"/>
        <dbReference type="ChEBI" id="CHEBI:15378"/>
        <dbReference type="ChEBI" id="CHEBI:57856"/>
        <dbReference type="ChEBI" id="CHEBI:59789"/>
        <dbReference type="ChEBI" id="CHEBI:74454"/>
        <dbReference type="ChEBI" id="CHEBI:74455"/>
        <dbReference type="EC" id="2.1.1.61"/>
    </reaction>
</comment>
<evidence type="ECO:0000259" key="11">
    <source>
        <dbReference type="Pfam" id="PF01266"/>
    </source>
</evidence>
<dbReference type="RefSeq" id="WP_110012288.1">
    <property type="nucleotide sequence ID" value="NZ_QGUB01000005.1"/>
</dbReference>
<dbReference type="AlphaFoldDB" id="A0A317RC36"/>
<evidence type="ECO:0000256" key="4">
    <source>
        <dbReference type="ARBA" id="ARBA00022679"/>
    </source>
</evidence>
<evidence type="ECO:0000313" key="13">
    <source>
        <dbReference type="EMBL" id="PWW45844.1"/>
    </source>
</evidence>
<keyword evidence="2 10" id="KW-0489">Methyltransferase</keyword>
<name>A0A317RC36_9BURK</name>
<dbReference type="GO" id="GO:0004808">
    <property type="term" value="F:tRNA (5-methylaminomethyl-2-thiouridylate)(34)-methyltransferase activity"/>
    <property type="evidence" value="ECO:0007669"/>
    <property type="project" value="UniProtKB-EC"/>
</dbReference>
<comment type="caution">
    <text evidence="13">The sequence shown here is derived from an EMBL/GenBank/DDBJ whole genome shotgun (WGS) entry which is preliminary data.</text>
</comment>
<dbReference type="Gene3D" id="3.30.9.10">
    <property type="entry name" value="D-Amino Acid Oxidase, subunit A, domain 2"/>
    <property type="match status" value="1"/>
</dbReference>
<dbReference type="SUPFAM" id="SSF51971">
    <property type="entry name" value="Nucleotide-binding domain"/>
    <property type="match status" value="1"/>
</dbReference>
<comment type="similarity">
    <text evidence="10">In the C-terminal section; belongs to the DAO family.</text>
</comment>
<dbReference type="EC" id="2.1.1.61" evidence="10"/>
<dbReference type="Pfam" id="PF05430">
    <property type="entry name" value="Methyltransf_30"/>
    <property type="match status" value="1"/>
</dbReference>
<evidence type="ECO:0000256" key="5">
    <source>
        <dbReference type="ARBA" id="ARBA00022691"/>
    </source>
</evidence>
<dbReference type="GO" id="GO:0016645">
    <property type="term" value="F:oxidoreductase activity, acting on the CH-NH group of donors"/>
    <property type="evidence" value="ECO:0007669"/>
    <property type="project" value="InterPro"/>
</dbReference>
<dbReference type="InterPro" id="IPR047785">
    <property type="entry name" value="tRNA_MNMC2"/>
</dbReference>
<dbReference type="NCBIfam" id="TIGR03197">
    <property type="entry name" value="MnmC_Cterm"/>
    <property type="match status" value="1"/>
</dbReference>
<dbReference type="Pfam" id="PF01266">
    <property type="entry name" value="DAO"/>
    <property type="match status" value="1"/>
</dbReference>
<keyword evidence="1 10" id="KW-0963">Cytoplasm</keyword>
<proteinExistence type="inferred from homology"/>
<dbReference type="InterPro" id="IPR023032">
    <property type="entry name" value="tRNA_MAMT_biosynth_bifunc_MnmC"/>
</dbReference>
<comment type="function">
    <text evidence="10">Catalyzes the last two steps in the biosynthesis of 5-methylaminomethyl-2-thiouridine (mnm(5)s(2)U) at the wobble position (U34) in tRNA. Catalyzes the FAD-dependent demodification of cmnm(5)s(2)U34 to nm(5)s(2)U34, followed by the transfer of a methyl group from S-adenosyl-L-methionine to nm(5)s(2)U34, to form mnm(5)s(2)U34.</text>
</comment>
<dbReference type="HAMAP" id="MF_01102">
    <property type="entry name" value="MnmC"/>
    <property type="match status" value="1"/>
</dbReference>
<keyword evidence="9 10" id="KW-0511">Multifunctional enzyme</keyword>
<dbReference type="PANTHER" id="PTHR13847:SF283">
    <property type="entry name" value="TRNA 5-METHYLAMINOMETHYL-2-THIOURIDINE BIOSYNTHESIS BIFUNCTIONAL PROTEIN MNMC"/>
    <property type="match status" value="1"/>
</dbReference>
<sequence>MGESLDWLPDGAPFSPRFGDRYHGIAGHGLPQARVAFLAGCGLPAAWAGQPRWRILETGFGLGLNFLVTWAAWRADPQRPRILHFVSCEGWPVRAEDLLRAAPDDPQLRPLARQLAEQFWGLLPGVHRLSFEGGRVLLTLLVGDAQAMLRQQQPSADSVYLDGFSPERNPEMWSVHTLRAVARCCRRGTRLATWSVARSVRETLAQCGFVVHKVPGVHPKRENLQAVFDPPWQPRPGRPPLPPAGLAEGSAPGHCLVVGAGLAGAAVAASLARRGWRVRVLDAGHAPAAGASGLPAGVFAPHVSPDDSLLSRLSRAGVRLALQTLGALAAEDEGMAWQACGVLEHGVDAPMRLAWDEGPGLEWSRPATAAQRSASHLPPGASACWHVRGGWVRPLALIARLLAQPGVSWQGRSQVARLQPAEGQWHAFDAAGQALATAELVVVCAGPASAALTGAPWTLQPLRGQIAWGLHAALGSCAASAPWPGQPLNGHGNLVPRVPLPEGAAWVLGATFERGRTELPPTPAEARQGLDANLGRLCALAPALGAALAPCLRRSGGAAGAVRTWAAVRCAAPDRLPLVGPVEPRAQPGLWVSTAMGARGLTLALLCGELLAARLHDEPLPVEARLARALMAERLALP</sequence>
<dbReference type="SUPFAM" id="SSF53335">
    <property type="entry name" value="S-adenosyl-L-methionine-dependent methyltransferases"/>
    <property type="match status" value="1"/>
</dbReference>
<comment type="subcellular location">
    <subcellularLocation>
        <location evidence="10">Cytoplasm</location>
    </subcellularLocation>
</comment>
<evidence type="ECO:0000256" key="6">
    <source>
        <dbReference type="ARBA" id="ARBA00022694"/>
    </source>
</evidence>
<reference evidence="13 14" key="1">
    <citation type="submission" date="2018-05" db="EMBL/GenBank/DDBJ databases">
        <title>Genomic Encyclopedia of Type Strains, Phase IV (KMG-IV): sequencing the most valuable type-strain genomes for metagenomic binning, comparative biology and taxonomic classification.</title>
        <authorList>
            <person name="Goeker M."/>
        </authorList>
    </citation>
    <scope>NUCLEOTIDE SEQUENCE [LARGE SCALE GENOMIC DNA]</scope>
    <source>
        <strain evidence="13 14">DSM 26006</strain>
    </source>
</reference>
<dbReference type="InterPro" id="IPR006076">
    <property type="entry name" value="FAD-dep_OxRdtase"/>
</dbReference>
<dbReference type="GO" id="GO:0032259">
    <property type="term" value="P:methylation"/>
    <property type="evidence" value="ECO:0007669"/>
    <property type="project" value="UniProtKB-KW"/>
</dbReference>
<dbReference type="NCBIfam" id="NF033855">
    <property type="entry name" value="tRNA_MNMC2"/>
    <property type="match status" value="1"/>
</dbReference>
<evidence type="ECO:0000256" key="1">
    <source>
        <dbReference type="ARBA" id="ARBA00022490"/>
    </source>
</evidence>
<dbReference type="Gene3D" id="3.40.50.150">
    <property type="entry name" value="Vaccinia Virus protein VP39"/>
    <property type="match status" value="1"/>
</dbReference>
<evidence type="ECO:0000256" key="2">
    <source>
        <dbReference type="ARBA" id="ARBA00022603"/>
    </source>
</evidence>
<dbReference type="InterPro" id="IPR008471">
    <property type="entry name" value="MnmC-like_methylTransf"/>
</dbReference>
<evidence type="ECO:0000259" key="12">
    <source>
        <dbReference type="Pfam" id="PF05430"/>
    </source>
</evidence>
<feature type="region of interest" description="tRNA (mnm(5)s(2)U34)-methyltransferase" evidence="10">
    <location>
        <begin position="1"/>
        <end position="229"/>
    </location>
</feature>
<keyword evidence="3 10" id="KW-0285">Flavoprotein</keyword>
<keyword evidence="7 10" id="KW-0274">FAD</keyword>
<evidence type="ECO:0000256" key="9">
    <source>
        <dbReference type="ARBA" id="ARBA00023268"/>
    </source>
</evidence>
<dbReference type="EMBL" id="QGUB01000005">
    <property type="protein sequence ID" value="PWW45844.1"/>
    <property type="molecule type" value="Genomic_DNA"/>
</dbReference>
<dbReference type="GO" id="GO:0002097">
    <property type="term" value="P:tRNA wobble base modification"/>
    <property type="evidence" value="ECO:0007669"/>
    <property type="project" value="UniProtKB-UniRule"/>
</dbReference>
<dbReference type="OrthoDB" id="9786494at2"/>
<evidence type="ECO:0000256" key="10">
    <source>
        <dbReference type="HAMAP-Rule" id="MF_01102"/>
    </source>
</evidence>
<evidence type="ECO:0000256" key="8">
    <source>
        <dbReference type="ARBA" id="ARBA00023002"/>
    </source>
</evidence>
<dbReference type="InterPro" id="IPR029063">
    <property type="entry name" value="SAM-dependent_MTases_sf"/>
</dbReference>
<feature type="domain" description="MnmC-like methyltransferase" evidence="12">
    <location>
        <begin position="107"/>
        <end position="227"/>
    </location>
</feature>
<keyword evidence="4 10" id="KW-0808">Transferase</keyword>